<keyword evidence="3" id="KW-1185">Reference proteome</keyword>
<name>A0A9X1RKH4_9BRAD</name>
<protein>
    <submittedName>
        <fullName evidence="1">Uncharacterized protein</fullName>
    </submittedName>
</protein>
<dbReference type="Proteomes" id="UP001139054">
    <property type="component" value="Unassembled WGS sequence"/>
</dbReference>
<evidence type="ECO:0000313" key="3">
    <source>
        <dbReference type="Proteomes" id="UP001139012"/>
    </source>
</evidence>
<accession>A0A9X1RKH4</accession>
<gene>
    <name evidence="2" type="ORF">L6637_32870</name>
    <name evidence="1" type="ORF">L6654_39920</name>
</gene>
<dbReference type="EMBL" id="JAKLTY010000048">
    <property type="protein sequence ID" value="MCG2632768.1"/>
    <property type="molecule type" value="Genomic_DNA"/>
</dbReference>
<comment type="caution">
    <text evidence="1">The sequence shown here is derived from an EMBL/GenBank/DDBJ whole genome shotgun (WGS) entry which is preliminary data.</text>
</comment>
<dbReference type="AlphaFoldDB" id="A0A9X1RKH4"/>
<dbReference type="RefSeq" id="WP_237873143.1">
    <property type="nucleotide sequence ID" value="NZ_JAKLTY010000048.1"/>
</dbReference>
<sequence length="62" mass="6909">MPFEPVVGGAVAFLIESQRRVISHCERLLPASDLTSEDRARLMRLRNDAEAQLARLPYAEAA</sequence>
<evidence type="ECO:0000313" key="2">
    <source>
        <dbReference type="EMBL" id="MCG2671749.1"/>
    </source>
</evidence>
<reference evidence="1" key="1">
    <citation type="submission" date="2022-01" db="EMBL/GenBank/DDBJ databases">
        <title>Genome sequnece data of strain Bradyrhizobium sp. nov.</title>
        <authorList>
            <person name="Zhang J."/>
        </authorList>
    </citation>
    <scope>NUCLEOTIDE SEQUENCE</scope>
    <source>
        <strain evidence="2">WYCCWR 12774</strain>
        <strain evidence="1">WYCCWR 13023</strain>
    </source>
</reference>
<dbReference type="EMBL" id="JAKLUA010000015">
    <property type="protein sequence ID" value="MCG2671749.1"/>
    <property type="molecule type" value="Genomic_DNA"/>
</dbReference>
<evidence type="ECO:0000313" key="4">
    <source>
        <dbReference type="Proteomes" id="UP001139054"/>
    </source>
</evidence>
<proteinExistence type="predicted"/>
<evidence type="ECO:0000313" key="1">
    <source>
        <dbReference type="EMBL" id="MCG2632768.1"/>
    </source>
</evidence>
<organism evidence="1 4">
    <name type="scientific">Bradyrhizobium zhengyangense</name>
    <dbReference type="NCBI Taxonomy" id="2911009"/>
    <lineage>
        <taxon>Bacteria</taxon>
        <taxon>Pseudomonadati</taxon>
        <taxon>Pseudomonadota</taxon>
        <taxon>Alphaproteobacteria</taxon>
        <taxon>Hyphomicrobiales</taxon>
        <taxon>Nitrobacteraceae</taxon>
        <taxon>Bradyrhizobium</taxon>
    </lineage>
</organism>
<dbReference type="Proteomes" id="UP001139012">
    <property type="component" value="Unassembled WGS sequence"/>
</dbReference>